<reference evidence="1 2" key="1">
    <citation type="journal article" date="2015" name="Sci. Rep.">
        <title>The power of single molecule real-time sequencing technology in the de novo assembly of a eukaryotic genome.</title>
        <authorList>
            <person name="Sakai H."/>
            <person name="Naito K."/>
            <person name="Ogiso-Tanaka E."/>
            <person name="Takahashi Y."/>
            <person name="Iseki K."/>
            <person name="Muto C."/>
            <person name="Satou K."/>
            <person name="Teruya K."/>
            <person name="Shiroma A."/>
            <person name="Shimoji M."/>
            <person name="Hirano T."/>
            <person name="Itoh T."/>
            <person name="Kaga A."/>
            <person name="Tomooka N."/>
        </authorList>
    </citation>
    <scope>NUCLEOTIDE SEQUENCE [LARGE SCALE GENOMIC DNA]</scope>
    <source>
        <strain evidence="2">cv. Shumari</strain>
    </source>
</reference>
<gene>
    <name evidence="1" type="primary">Vigan.07G133600</name>
    <name evidence="1" type="ORF">VIGAN_07133600</name>
</gene>
<evidence type="ECO:0000313" key="1">
    <source>
        <dbReference type="EMBL" id="BAT92581.1"/>
    </source>
</evidence>
<sequence length="107" mass="11973">AAMKTQFKHTPHVIKVALMVLVASMLMTSHGRRVTILNPGANSMDEIKDEGYSESEHVMRRGNDNNVNKEEKSVQHCYAKCSAACVNPSSTEVESICYNMCKDHCHF</sequence>
<accession>A0A0S3SIB1</accession>
<dbReference type="EMBL" id="AP015040">
    <property type="protein sequence ID" value="BAT92581.1"/>
    <property type="molecule type" value="Genomic_DNA"/>
</dbReference>
<keyword evidence="2" id="KW-1185">Reference proteome</keyword>
<organism evidence="1 2">
    <name type="scientific">Vigna angularis var. angularis</name>
    <dbReference type="NCBI Taxonomy" id="157739"/>
    <lineage>
        <taxon>Eukaryota</taxon>
        <taxon>Viridiplantae</taxon>
        <taxon>Streptophyta</taxon>
        <taxon>Embryophyta</taxon>
        <taxon>Tracheophyta</taxon>
        <taxon>Spermatophyta</taxon>
        <taxon>Magnoliopsida</taxon>
        <taxon>eudicotyledons</taxon>
        <taxon>Gunneridae</taxon>
        <taxon>Pentapetalae</taxon>
        <taxon>rosids</taxon>
        <taxon>fabids</taxon>
        <taxon>Fabales</taxon>
        <taxon>Fabaceae</taxon>
        <taxon>Papilionoideae</taxon>
        <taxon>50 kb inversion clade</taxon>
        <taxon>NPAAA clade</taxon>
        <taxon>indigoferoid/millettioid clade</taxon>
        <taxon>Phaseoleae</taxon>
        <taxon>Vigna</taxon>
    </lineage>
</organism>
<feature type="non-terminal residue" evidence="1">
    <location>
        <position position="1"/>
    </location>
</feature>
<dbReference type="AlphaFoldDB" id="A0A0S3SIB1"/>
<name>A0A0S3SIB1_PHAAN</name>
<dbReference type="Proteomes" id="UP000291084">
    <property type="component" value="Chromosome 7"/>
</dbReference>
<evidence type="ECO:0000313" key="2">
    <source>
        <dbReference type="Proteomes" id="UP000291084"/>
    </source>
</evidence>
<proteinExistence type="predicted"/>
<protein>
    <submittedName>
        <fullName evidence="1">Uncharacterized protein</fullName>
    </submittedName>
</protein>